<evidence type="ECO:0000313" key="3">
    <source>
        <dbReference type="Proteomes" id="UP000756346"/>
    </source>
</evidence>
<accession>A0A9P9BRT5</accession>
<feature type="signal peptide" evidence="1">
    <location>
        <begin position="1"/>
        <end position="18"/>
    </location>
</feature>
<evidence type="ECO:0000256" key="1">
    <source>
        <dbReference type="SAM" id="SignalP"/>
    </source>
</evidence>
<name>A0A9P9BRT5_9PEZI</name>
<dbReference type="EMBL" id="JAGTJQ010000007">
    <property type="protein sequence ID" value="KAH7027610.1"/>
    <property type="molecule type" value="Genomic_DNA"/>
</dbReference>
<keyword evidence="1" id="KW-0732">Signal</keyword>
<dbReference type="RefSeq" id="XP_046010409.1">
    <property type="nucleotide sequence ID" value="XM_046156985.1"/>
</dbReference>
<feature type="chain" id="PRO_5040459134" evidence="1">
    <location>
        <begin position="19"/>
        <end position="103"/>
    </location>
</feature>
<keyword evidence="3" id="KW-1185">Reference proteome</keyword>
<dbReference type="GeneID" id="70186531"/>
<organism evidence="2 3">
    <name type="scientific">Microdochium trichocladiopsis</name>
    <dbReference type="NCBI Taxonomy" id="1682393"/>
    <lineage>
        <taxon>Eukaryota</taxon>
        <taxon>Fungi</taxon>
        <taxon>Dikarya</taxon>
        <taxon>Ascomycota</taxon>
        <taxon>Pezizomycotina</taxon>
        <taxon>Sordariomycetes</taxon>
        <taxon>Xylariomycetidae</taxon>
        <taxon>Xylariales</taxon>
        <taxon>Microdochiaceae</taxon>
        <taxon>Microdochium</taxon>
    </lineage>
</organism>
<sequence length="103" mass="10786">MVCDVLGLCLALYVKAYAETLKLSGPRFLYQPPIDAIKHTGPYVIAGSLRPNDVAHVTATVGLLKIGSAEGIRHSTALEVGSVCVGGLELEVGMVTTTGFDKV</sequence>
<proteinExistence type="predicted"/>
<reference evidence="2" key="1">
    <citation type="journal article" date="2021" name="Nat. Commun.">
        <title>Genetic determinants of endophytism in the Arabidopsis root mycobiome.</title>
        <authorList>
            <person name="Mesny F."/>
            <person name="Miyauchi S."/>
            <person name="Thiergart T."/>
            <person name="Pickel B."/>
            <person name="Atanasova L."/>
            <person name="Karlsson M."/>
            <person name="Huettel B."/>
            <person name="Barry K.W."/>
            <person name="Haridas S."/>
            <person name="Chen C."/>
            <person name="Bauer D."/>
            <person name="Andreopoulos W."/>
            <person name="Pangilinan J."/>
            <person name="LaButti K."/>
            <person name="Riley R."/>
            <person name="Lipzen A."/>
            <person name="Clum A."/>
            <person name="Drula E."/>
            <person name="Henrissat B."/>
            <person name="Kohler A."/>
            <person name="Grigoriev I.V."/>
            <person name="Martin F.M."/>
            <person name="Hacquard S."/>
        </authorList>
    </citation>
    <scope>NUCLEOTIDE SEQUENCE</scope>
    <source>
        <strain evidence="2">MPI-CAGE-CH-0230</strain>
    </source>
</reference>
<dbReference type="AlphaFoldDB" id="A0A9P9BRT5"/>
<protein>
    <submittedName>
        <fullName evidence="2">Uncharacterized protein</fullName>
    </submittedName>
</protein>
<evidence type="ECO:0000313" key="2">
    <source>
        <dbReference type="EMBL" id="KAH7027610.1"/>
    </source>
</evidence>
<dbReference type="Proteomes" id="UP000756346">
    <property type="component" value="Unassembled WGS sequence"/>
</dbReference>
<gene>
    <name evidence="2" type="ORF">B0I36DRAFT_351122</name>
</gene>
<comment type="caution">
    <text evidence="2">The sequence shown here is derived from an EMBL/GenBank/DDBJ whole genome shotgun (WGS) entry which is preliminary data.</text>
</comment>